<name>A0AAE3UCT2_9BACT</name>
<evidence type="ECO:0000313" key="2">
    <source>
        <dbReference type="Proteomes" id="UP001232063"/>
    </source>
</evidence>
<protein>
    <submittedName>
        <fullName evidence="1">Uncharacterized protein</fullName>
    </submittedName>
</protein>
<evidence type="ECO:0000313" key="1">
    <source>
        <dbReference type="EMBL" id="MDJ1500445.1"/>
    </source>
</evidence>
<gene>
    <name evidence="1" type="ORF">QNI22_07305</name>
</gene>
<accession>A0AAE3UCT2</accession>
<dbReference type="AlphaFoldDB" id="A0AAE3UCT2"/>
<dbReference type="Proteomes" id="UP001232063">
    <property type="component" value="Unassembled WGS sequence"/>
</dbReference>
<reference evidence="1" key="1">
    <citation type="submission" date="2023-05" db="EMBL/GenBank/DDBJ databases">
        <authorList>
            <person name="Zhang X."/>
        </authorList>
    </citation>
    <scope>NUCLEOTIDE SEQUENCE</scope>
    <source>
        <strain evidence="1">BD1B2-1</strain>
    </source>
</reference>
<dbReference type="RefSeq" id="WP_314509975.1">
    <property type="nucleotide sequence ID" value="NZ_JASJOU010000002.1"/>
</dbReference>
<comment type="caution">
    <text evidence="1">The sequence shown here is derived from an EMBL/GenBank/DDBJ whole genome shotgun (WGS) entry which is preliminary data.</text>
</comment>
<dbReference type="EMBL" id="JASJOU010000002">
    <property type="protein sequence ID" value="MDJ1500445.1"/>
    <property type="molecule type" value="Genomic_DNA"/>
</dbReference>
<organism evidence="1 2">
    <name type="scientific">Xanthocytophaga agilis</name>
    <dbReference type="NCBI Taxonomy" id="3048010"/>
    <lineage>
        <taxon>Bacteria</taxon>
        <taxon>Pseudomonadati</taxon>
        <taxon>Bacteroidota</taxon>
        <taxon>Cytophagia</taxon>
        <taxon>Cytophagales</taxon>
        <taxon>Rhodocytophagaceae</taxon>
        <taxon>Xanthocytophaga</taxon>
    </lineage>
</organism>
<proteinExistence type="predicted"/>
<sequence>MSDSSSLAAIYESFLLQVYGGKPTTKNGAYASVMANLINKEKGKRGPANSPDAEVQLEKVKEYILLALDKVLKWKMSQSHRDSIEGLKKKTRSARSSSDLLEVCEFAYLLIDPNV</sequence>
<keyword evidence="2" id="KW-1185">Reference proteome</keyword>